<dbReference type="GO" id="GO:0032934">
    <property type="term" value="F:sterol binding"/>
    <property type="evidence" value="ECO:0007669"/>
    <property type="project" value="InterPro"/>
</dbReference>
<feature type="transmembrane region" description="Helical" evidence="23">
    <location>
        <begin position="353"/>
        <end position="373"/>
    </location>
</feature>
<keyword evidence="16" id="KW-1207">Sterol metabolism</keyword>
<dbReference type="GO" id="GO:0032936">
    <property type="term" value="C:SREBP-SCAP complex"/>
    <property type="evidence" value="ECO:0007669"/>
    <property type="project" value="TreeGrafter"/>
</dbReference>
<dbReference type="GO" id="GO:0012507">
    <property type="term" value="C:ER to Golgi transport vesicle membrane"/>
    <property type="evidence" value="ECO:0007669"/>
    <property type="project" value="UniProtKB-SubCell"/>
</dbReference>
<evidence type="ECO:0000256" key="1">
    <source>
        <dbReference type="ARBA" id="ARBA00004477"/>
    </source>
</evidence>
<dbReference type="Gene3D" id="2.130.10.10">
    <property type="entry name" value="YVTN repeat-like/Quinoprotein amine dehydrogenase"/>
    <property type="match status" value="1"/>
</dbReference>
<protein>
    <recommendedName>
        <fullName evidence="5">Sterol regulatory element-binding protein cleavage-activating protein</fullName>
    </recommendedName>
</protein>
<dbReference type="STRING" id="857342.A0A2T3B2M4"/>
<keyword evidence="15 23" id="KW-0472">Membrane</keyword>
<dbReference type="PROSITE" id="PS50156">
    <property type="entry name" value="SSD"/>
    <property type="match status" value="1"/>
</dbReference>
<evidence type="ECO:0000256" key="3">
    <source>
        <dbReference type="ARBA" id="ARBA00004653"/>
    </source>
</evidence>
<dbReference type="PANTHER" id="PTHR46378">
    <property type="entry name" value="STEROL REGULATORY ELEMENT-BINDING PROTEIN CLEAVAGE-ACTIVATING PROTEIN"/>
    <property type="match status" value="1"/>
</dbReference>
<evidence type="ECO:0000256" key="4">
    <source>
        <dbReference type="ARBA" id="ARBA00007410"/>
    </source>
</evidence>
<dbReference type="AlphaFoldDB" id="A0A2T3B2M4"/>
<keyword evidence="19" id="KW-0968">Cytoplasmic vesicle</keyword>
<keyword evidence="8 23" id="KW-0812">Transmembrane</keyword>
<evidence type="ECO:0000256" key="9">
    <source>
        <dbReference type="ARBA" id="ARBA00022737"/>
    </source>
</evidence>
<evidence type="ECO:0000256" key="15">
    <source>
        <dbReference type="ARBA" id="ARBA00023136"/>
    </source>
</evidence>
<feature type="transmembrane region" description="Helical" evidence="23">
    <location>
        <begin position="40"/>
        <end position="61"/>
    </location>
</feature>
<evidence type="ECO:0000256" key="10">
    <source>
        <dbReference type="ARBA" id="ARBA00022824"/>
    </source>
</evidence>
<keyword evidence="26" id="KW-1185">Reference proteome</keyword>
<dbReference type="Proteomes" id="UP000241818">
    <property type="component" value="Unassembled WGS sequence"/>
</dbReference>
<organism evidence="25 26">
    <name type="scientific">Amorphotheca resinae ATCC 22711</name>
    <dbReference type="NCBI Taxonomy" id="857342"/>
    <lineage>
        <taxon>Eukaryota</taxon>
        <taxon>Fungi</taxon>
        <taxon>Dikarya</taxon>
        <taxon>Ascomycota</taxon>
        <taxon>Pezizomycotina</taxon>
        <taxon>Leotiomycetes</taxon>
        <taxon>Helotiales</taxon>
        <taxon>Amorphothecaceae</taxon>
        <taxon>Amorphotheca</taxon>
    </lineage>
</organism>
<keyword evidence="6" id="KW-0153">Cholesterol metabolism</keyword>
<dbReference type="Pfam" id="PF12349">
    <property type="entry name" value="Sterol-sensing"/>
    <property type="match status" value="1"/>
</dbReference>
<dbReference type="InterPro" id="IPR015943">
    <property type="entry name" value="WD40/YVTN_repeat-like_dom_sf"/>
</dbReference>
<dbReference type="InterPro" id="IPR000731">
    <property type="entry name" value="SSD"/>
</dbReference>
<dbReference type="SUPFAM" id="SSF50978">
    <property type="entry name" value="WD40 repeat-like"/>
    <property type="match status" value="1"/>
</dbReference>
<feature type="domain" description="SSD" evidence="24">
    <location>
        <begin position="288"/>
        <end position="446"/>
    </location>
</feature>
<keyword evidence="13" id="KW-0443">Lipid metabolism</keyword>
<dbReference type="GO" id="GO:0005789">
    <property type="term" value="C:endoplasmic reticulum membrane"/>
    <property type="evidence" value="ECO:0007669"/>
    <property type="project" value="UniProtKB-SubCell"/>
</dbReference>
<evidence type="ECO:0000256" key="21">
    <source>
        <dbReference type="PROSITE-ProRule" id="PRU00221"/>
    </source>
</evidence>
<name>A0A2T3B2M4_AMORE</name>
<accession>A0A2T3B2M4</accession>
<dbReference type="OrthoDB" id="1914839at2759"/>
<dbReference type="PANTHER" id="PTHR46378:SF1">
    <property type="entry name" value="STEROL REGULATORY ELEMENT-BINDING PROTEIN CLEAVAGE-ACTIVATING PROTEIN"/>
    <property type="match status" value="1"/>
</dbReference>
<keyword evidence="12" id="KW-0333">Golgi apparatus</keyword>
<keyword evidence="7 21" id="KW-0853">WD repeat</keyword>
<evidence type="ECO:0000256" key="7">
    <source>
        <dbReference type="ARBA" id="ARBA00022574"/>
    </source>
</evidence>
<comment type="subcellular location">
    <subcellularLocation>
        <location evidence="2">Cytoplasmic vesicle</location>
        <location evidence="2">COPII-coated vesicle membrane</location>
        <topology evidence="2">Multi-pass membrane protein</topology>
    </subcellularLocation>
    <subcellularLocation>
        <location evidence="1">Endoplasmic reticulum membrane</location>
        <topology evidence="1">Multi-pass membrane protein</topology>
    </subcellularLocation>
    <subcellularLocation>
        <location evidence="3">Golgi apparatus membrane</location>
        <topology evidence="3">Multi-pass membrane protein</topology>
    </subcellularLocation>
</comment>
<dbReference type="RefSeq" id="XP_024721177.1">
    <property type="nucleotide sequence ID" value="XM_024862664.1"/>
</dbReference>
<keyword evidence="11 23" id="KW-1133">Transmembrane helix</keyword>
<feature type="compositionally biased region" description="Basic residues" evidence="22">
    <location>
        <begin position="1118"/>
        <end position="1132"/>
    </location>
</feature>
<evidence type="ECO:0000313" key="26">
    <source>
        <dbReference type="Proteomes" id="UP000241818"/>
    </source>
</evidence>
<evidence type="ECO:0000256" key="6">
    <source>
        <dbReference type="ARBA" id="ARBA00022548"/>
    </source>
</evidence>
<comment type="similarity">
    <text evidence="4">Belongs to the WD repeat SCAP family.</text>
</comment>
<evidence type="ECO:0000256" key="19">
    <source>
        <dbReference type="ARBA" id="ARBA00023329"/>
    </source>
</evidence>
<evidence type="ECO:0000256" key="2">
    <source>
        <dbReference type="ARBA" id="ARBA00004557"/>
    </source>
</evidence>
<feature type="transmembrane region" description="Helical" evidence="23">
    <location>
        <begin position="619"/>
        <end position="639"/>
    </location>
</feature>
<dbReference type="GO" id="GO:0032933">
    <property type="term" value="P:SREBP signaling pathway"/>
    <property type="evidence" value="ECO:0007669"/>
    <property type="project" value="InterPro"/>
</dbReference>
<dbReference type="InterPro" id="IPR001680">
    <property type="entry name" value="WD40_rpt"/>
</dbReference>
<evidence type="ECO:0000256" key="18">
    <source>
        <dbReference type="ARBA" id="ARBA00023221"/>
    </source>
</evidence>
<dbReference type="GO" id="GO:0045540">
    <property type="term" value="P:regulation of cholesterol biosynthetic process"/>
    <property type="evidence" value="ECO:0007669"/>
    <property type="project" value="TreeGrafter"/>
</dbReference>
<dbReference type="InterPro" id="IPR030225">
    <property type="entry name" value="SCAP"/>
</dbReference>
<feature type="region of interest" description="Disordered" evidence="22">
    <location>
        <begin position="1107"/>
        <end position="1132"/>
    </location>
</feature>
<evidence type="ECO:0000259" key="24">
    <source>
        <dbReference type="PROSITE" id="PS50156"/>
    </source>
</evidence>
<evidence type="ECO:0000256" key="16">
    <source>
        <dbReference type="ARBA" id="ARBA00023166"/>
    </source>
</evidence>
<dbReference type="GO" id="GO:0008203">
    <property type="term" value="P:cholesterol metabolic process"/>
    <property type="evidence" value="ECO:0007669"/>
    <property type="project" value="UniProtKB-KW"/>
</dbReference>
<evidence type="ECO:0000256" key="13">
    <source>
        <dbReference type="ARBA" id="ARBA00023098"/>
    </source>
</evidence>
<evidence type="ECO:0000313" key="25">
    <source>
        <dbReference type="EMBL" id="PSS18825.1"/>
    </source>
</evidence>
<keyword evidence="17" id="KW-0325">Glycoprotein</keyword>
<feature type="transmembrane region" description="Helical" evidence="23">
    <location>
        <begin position="393"/>
        <end position="411"/>
    </location>
</feature>
<proteinExistence type="inferred from homology"/>
<reference evidence="25 26" key="1">
    <citation type="journal article" date="2018" name="New Phytol.">
        <title>Comparative genomics and transcriptomics depict ericoid mycorrhizal fungi as versatile saprotrophs and plant mutualists.</title>
        <authorList>
            <person name="Martino E."/>
            <person name="Morin E."/>
            <person name="Grelet G.A."/>
            <person name="Kuo A."/>
            <person name="Kohler A."/>
            <person name="Daghino S."/>
            <person name="Barry K.W."/>
            <person name="Cichocki N."/>
            <person name="Clum A."/>
            <person name="Dockter R.B."/>
            <person name="Hainaut M."/>
            <person name="Kuo R.C."/>
            <person name="LaButti K."/>
            <person name="Lindahl B.D."/>
            <person name="Lindquist E.A."/>
            <person name="Lipzen A."/>
            <person name="Khouja H.R."/>
            <person name="Magnuson J."/>
            <person name="Murat C."/>
            <person name="Ohm R.A."/>
            <person name="Singer S.W."/>
            <person name="Spatafora J.W."/>
            <person name="Wang M."/>
            <person name="Veneault-Fourrey C."/>
            <person name="Henrissat B."/>
            <person name="Grigoriev I.V."/>
            <person name="Martin F.M."/>
            <person name="Perotto S."/>
        </authorList>
    </citation>
    <scope>NUCLEOTIDE SEQUENCE [LARGE SCALE GENOMIC DNA]</scope>
    <source>
        <strain evidence="25 26">ATCC 22711</strain>
    </source>
</reference>
<evidence type="ECO:0000256" key="22">
    <source>
        <dbReference type="SAM" id="MobiDB-lite"/>
    </source>
</evidence>
<evidence type="ECO:0000256" key="8">
    <source>
        <dbReference type="ARBA" id="ARBA00022692"/>
    </source>
</evidence>
<evidence type="ECO:0000256" key="17">
    <source>
        <dbReference type="ARBA" id="ARBA00023180"/>
    </source>
</evidence>
<evidence type="ECO:0000256" key="5">
    <source>
        <dbReference type="ARBA" id="ARBA00019541"/>
    </source>
</evidence>
<dbReference type="PROSITE" id="PS00678">
    <property type="entry name" value="WD_REPEATS_1"/>
    <property type="match status" value="1"/>
</dbReference>
<comment type="function">
    <text evidence="20">Escort protein required for cholesterol as well as lipid homeostasis. Regulates export of the SCAP-SREBP complex from the endoplasmic reticulum to the Golgi upon low cholesterol, thereby regulating the processing of sterol regulatory element-binding proteins (SREBPs) SREBF1/SREBP1 and SREBF2/SREBP2. At high sterol concentrations, formation of a ternary complex with INSIG (INSIG1 or INSIG2) leads to mask the ER export signal in SCAP, promoting retention of the complex in the endoplasmic reticulum. Low sterol concentrations trigger release of INSIG, a conformational change in the SSD domain of SCAP, unmasking of the ER export signal, promoting recruitment into COPII-coated vesicles and transport of the SCAP-SREBP to the Golgi: in the Golgi, SREBPs are then processed, releasing the transcription factor fragment of SREBPs from the membrane, its import into the nucleus and up-regulation of LDLR, INSIG1 and the mevalonate pathway. Binds cholesterol via its SSD domain.</text>
</comment>
<evidence type="ECO:0000256" key="14">
    <source>
        <dbReference type="ARBA" id="ARBA00023121"/>
    </source>
</evidence>
<sequence length="1132" mass="126352">MIWYLLYPFRGTTEPPALGPKHPLRIAFTRYGNHAARHPVVTLLVSVAAAVLLIYPFPFLYTNNFTNGASNLPHHVWTSAQPFDGDYHTRPDVVIRSIWVHAGSYMKALEPDVLQNALEIQDFVLGPTAYFDPRRRSNEIDVDALSDTDLTPDLRDTLHAINGLSNSSWFFHSPLQYWSCSSQKIADDTDIITTVNRGSHQSTSVNVTLRPSVVLGGKRFEDHRLVAADALVITLAHMLDSPVGRQWERKVQEISRRGSDRWRMYPADNRTLASTLHEIRFQPLSIHDNISLGLAYALTTFYFAVSLSQLRALKSKLGLLVAVATQITGSIMSSFTICAIFKIDLSKLPREAYPLVILTIGLENIFRLVNAVITTPSESSAAARMAEGLGLTGHIALFGLAQNLFVLWVLSRIVSPGVASFCIFAMIALTFDFFYLLTFFGSVLSIDLRRTELSDALSRASLRHQRYAFPDIRKRSNWTKALVRGYAPVSTRIAGTIIMICFIIAAQWHFSESSFYQTTLRFVRHLKPGQLLSRPSSPTFLSGGVNQAETLPQWLQMQDHETAHEIISLIKPNSHSYIARVYDPLVFVLSGSDRTPTKFGVRPFLPAAYDFARHQSAQFIITVVLIIAAVALLMNYLLWDEMPGGEANDRPEDKPLLSVKTLSHGHALDVVLLTASNEGVVVSVGLDRRIRVWNVRSGKSYVIQDPESDFDPFPVLAMAIDNDSNWLALLSSRDLVALWNIPERRWGPKMQVEVKGRTPAAFIFGSSRSELIDPVILVRHNGLMSELHIESNRQTTLQICKTPLVCVRIHAEKAPSHNAPRPPLRVITSSRRGCVHVAYKADPNWISEEVPCSNDAAPSDEISSILPLPALSCFLAVRTHMVELIDITSLRVICTFATKSMKQDTLRCFHSMRQRPRCGSLDLDYLAFAYTTTEEGDCVLQSYLPKREGDVIHFPDPRTIGSKTSLQTQMVKESVHVIEQPGTWDVLPVGYVVGVRKVDCNPSNKEINTRRPATWGLRRRGAFARRHTQGLKPGEDTDDLWEVWSLSLRGDNCAIRLSRDTETSSELLVSSLGPMEKFGQRSLAVGLGNVVKIVTVGTERYDNDNMGDQSTACGRMTGGRKKRSGVGRKKSC</sequence>
<dbReference type="EMBL" id="KZ679011">
    <property type="protein sequence ID" value="PSS18825.1"/>
    <property type="molecule type" value="Genomic_DNA"/>
</dbReference>
<evidence type="ECO:0000256" key="23">
    <source>
        <dbReference type="SAM" id="Phobius"/>
    </source>
</evidence>
<dbReference type="PROSITE" id="PS50082">
    <property type="entry name" value="WD_REPEATS_2"/>
    <property type="match status" value="1"/>
</dbReference>
<feature type="transmembrane region" description="Helical" evidence="23">
    <location>
        <begin position="286"/>
        <end position="305"/>
    </location>
</feature>
<feature type="transmembrane region" description="Helical" evidence="23">
    <location>
        <begin position="317"/>
        <end position="341"/>
    </location>
</feature>
<dbReference type="GO" id="GO:0000139">
    <property type="term" value="C:Golgi membrane"/>
    <property type="evidence" value="ECO:0007669"/>
    <property type="project" value="UniProtKB-SubCell"/>
</dbReference>
<keyword evidence="18" id="KW-0753">Steroid metabolism</keyword>
<feature type="repeat" description="WD" evidence="21">
    <location>
        <begin position="663"/>
        <end position="703"/>
    </location>
</feature>
<gene>
    <name evidence="25" type="ORF">M430DRAFT_140445</name>
</gene>
<evidence type="ECO:0000256" key="11">
    <source>
        <dbReference type="ARBA" id="ARBA00022989"/>
    </source>
</evidence>
<dbReference type="InParanoid" id="A0A2T3B2M4"/>
<feature type="transmembrane region" description="Helical" evidence="23">
    <location>
        <begin position="493"/>
        <end position="511"/>
    </location>
</feature>
<keyword evidence="14" id="KW-0446">Lipid-binding</keyword>
<evidence type="ECO:0000256" key="12">
    <source>
        <dbReference type="ARBA" id="ARBA00023034"/>
    </source>
</evidence>
<evidence type="ECO:0000256" key="20">
    <source>
        <dbReference type="ARBA" id="ARBA00045958"/>
    </source>
</evidence>
<keyword evidence="10" id="KW-0256">Endoplasmic reticulum</keyword>
<dbReference type="InterPro" id="IPR053958">
    <property type="entry name" value="HMGCR/SNAP/NPC1-like_SSD"/>
</dbReference>
<dbReference type="GeneID" id="36570745"/>
<dbReference type="InterPro" id="IPR036322">
    <property type="entry name" value="WD40_repeat_dom_sf"/>
</dbReference>
<dbReference type="InterPro" id="IPR019775">
    <property type="entry name" value="WD40_repeat_CS"/>
</dbReference>
<feature type="transmembrane region" description="Helical" evidence="23">
    <location>
        <begin position="418"/>
        <end position="440"/>
    </location>
</feature>
<keyword evidence="9" id="KW-0677">Repeat</keyword>